<evidence type="ECO:0000313" key="2">
    <source>
        <dbReference type="Proteomes" id="UP000266723"/>
    </source>
</evidence>
<comment type="caution">
    <text evidence="1">The sequence shown here is derived from an EMBL/GenBank/DDBJ whole genome shotgun (WGS) entry which is preliminary data.</text>
</comment>
<protein>
    <submittedName>
        <fullName evidence="1">Uncharacterized protein</fullName>
    </submittedName>
</protein>
<accession>A0ABQ7AFB0</accession>
<name>A0ABQ7AFB0_BRACR</name>
<reference evidence="1 2" key="1">
    <citation type="journal article" date="2020" name="BMC Genomics">
        <title>Intraspecific diversification of the crop wild relative Brassica cretica Lam. using demographic model selection.</title>
        <authorList>
            <person name="Kioukis A."/>
            <person name="Michalopoulou V.A."/>
            <person name="Briers L."/>
            <person name="Pirintsos S."/>
            <person name="Studholme D.J."/>
            <person name="Pavlidis P."/>
            <person name="Sarris P.F."/>
        </authorList>
    </citation>
    <scope>NUCLEOTIDE SEQUENCE [LARGE SCALE GENOMIC DNA]</scope>
    <source>
        <strain evidence="2">cv. PFS-1207/04</strain>
    </source>
</reference>
<dbReference type="Proteomes" id="UP000266723">
    <property type="component" value="Unassembled WGS sequence"/>
</dbReference>
<organism evidence="1 2">
    <name type="scientific">Brassica cretica</name>
    <name type="common">Mustard</name>
    <dbReference type="NCBI Taxonomy" id="69181"/>
    <lineage>
        <taxon>Eukaryota</taxon>
        <taxon>Viridiplantae</taxon>
        <taxon>Streptophyta</taxon>
        <taxon>Embryophyta</taxon>
        <taxon>Tracheophyta</taxon>
        <taxon>Spermatophyta</taxon>
        <taxon>Magnoliopsida</taxon>
        <taxon>eudicotyledons</taxon>
        <taxon>Gunneridae</taxon>
        <taxon>Pentapetalae</taxon>
        <taxon>rosids</taxon>
        <taxon>malvids</taxon>
        <taxon>Brassicales</taxon>
        <taxon>Brassicaceae</taxon>
        <taxon>Brassiceae</taxon>
        <taxon>Brassica</taxon>
    </lineage>
</organism>
<proteinExistence type="predicted"/>
<sequence length="79" mass="8839">MVQQRSEAMEIWRLGRVVGGKQKASSLLLERITVSSSDVTAKVAWTMAGDRAFRKVPFPANVTKHVTMLEYCSDDVPKE</sequence>
<dbReference type="EMBL" id="QGKV02002055">
    <property type="protein sequence ID" value="KAF3496101.1"/>
    <property type="molecule type" value="Genomic_DNA"/>
</dbReference>
<keyword evidence="2" id="KW-1185">Reference proteome</keyword>
<gene>
    <name evidence="1" type="ORF">DY000_02054912</name>
</gene>
<evidence type="ECO:0000313" key="1">
    <source>
        <dbReference type="EMBL" id="KAF3496101.1"/>
    </source>
</evidence>